<dbReference type="PANTHER" id="PTHR21646">
    <property type="entry name" value="UBIQUITIN CARBOXYL-TERMINAL HYDROLASE"/>
    <property type="match status" value="1"/>
</dbReference>
<reference evidence="1" key="1">
    <citation type="submission" date="2020-11" db="EMBL/GenBank/DDBJ databases">
        <authorList>
            <person name="Tran Van P."/>
        </authorList>
    </citation>
    <scope>NUCLEOTIDE SEQUENCE</scope>
</reference>
<dbReference type="EMBL" id="OA564976">
    <property type="protein sequence ID" value="CAD7196014.1"/>
    <property type="molecule type" value="Genomic_DNA"/>
</dbReference>
<dbReference type="GO" id="GO:0004843">
    <property type="term" value="F:cysteine-type deubiquitinase activity"/>
    <property type="evidence" value="ECO:0007669"/>
    <property type="project" value="TreeGrafter"/>
</dbReference>
<protein>
    <submittedName>
        <fullName evidence="1">Uncharacterized protein</fullName>
    </submittedName>
</protein>
<proteinExistence type="predicted"/>
<dbReference type="SUPFAM" id="SSF54001">
    <property type="entry name" value="Cysteine proteinases"/>
    <property type="match status" value="1"/>
</dbReference>
<dbReference type="Gene3D" id="3.90.70.10">
    <property type="entry name" value="Cysteine proteinases"/>
    <property type="match status" value="1"/>
</dbReference>
<dbReference type="InterPro" id="IPR038765">
    <property type="entry name" value="Papain-like_cys_pep_sf"/>
</dbReference>
<dbReference type="GO" id="GO:0005794">
    <property type="term" value="C:Golgi apparatus"/>
    <property type="evidence" value="ECO:0007669"/>
    <property type="project" value="TreeGrafter"/>
</dbReference>
<accession>A0A7R8VDY3</accession>
<evidence type="ECO:0000313" key="1">
    <source>
        <dbReference type="EMBL" id="CAD7196014.1"/>
    </source>
</evidence>
<name>A0A7R8VDY3_TIMDO</name>
<gene>
    <name evidence="1" type="ORF">TDIB3V08_LOCUS2373</name>
</gene>
<dbReference type="PANTHER" id="PTHR21646:SF76">
    <property type="entry name" value="UBIQUITIN CARBOXYL-TERMINAL HYDROLASE 32"/>
    <property type="match status" value="1"/>
</dbReference>
<dbReference type="InterPro" id="IPR050185">
    <property type="entry name" value="Ub_carboxyl-term_hydrolase"/>
</dbReference>
<dbReference type="AlphaFoldDB" id="A0A7R8VDY3"/>
<sequence>MSTMPTVHLFHHQHTTIPLPPDCHLPMSISKPLSTLPDLNGRGHEDPTTFTQRCELQLRTTQEPGPPHIINSISPSTSRPLPRVLCETPHDPLLALLYTGTTANFIKYQHLTPTNLKKLIPCPTPIHLAKVGSDLAIQGQITLPLTMQKNIKNNSSGYWTKTNKSSTLNNLYVEHALSTIKFDLKTSRTPAMEPPKEKNWREKIKWHINKGCRIQCSDAEFNFSCSHLAVDWDPTALHLRYQTSQERVFIEHESVALTRQQQSEPINLDYCLEAFTKEEHLGEDEKYYCSKCREHQVANKKLQIWRLPPILV</sequence>
<organism evidence="1">
    <name type="scientific">Timema douglasi</name>
    <name type="common">Walking stick</name>
    <dbReference type="NCBI Taxonomy" id="61478"/>
    <lineage>
        <taxon>Eukaryota</taxon>
        <taxon>Metazoa</taxon>
        <taxon>Ecdysozoa</taxon>
        <taxon>Arthropoda</taxon>
        <taxon>Hexapoda</taxon>
        <taxon>Insecta</taxon>
        <taxon>Pterygota</taxon>
        <taxon>Neoptera</taxon>
        <taxon>Polyneoptera</taxon>
        <taxon>Phasmatodea</taxon>
        <taxon>Timematodea</taxon>
        <taxon>Timematoidea</taxon>
        <taxon>Timematidae</taxon>
        <taxon>Timema</taxon>
    </lineage>
</organism>